<proteinExistence type="predicted"/>
<comment type="caution">
    <text evidence="2">The sequence shown here is derived from an EMBL/GenBank/DDBJ whole genome shotgun (WGS) entry which is preliminary data.</text>
</comment>
<keyword evidence="3" id="KW-1185">Reference proteome</keyword>
<organism evidence="2 3">
    <name type="scientific">Ornithinimicrobium kibberense</name>
    <dbReference type="NCBI Taxonomy" id="282060"/>
    <lineage>
        <taxon>Bacteria</taxon>
        <taxon>Bacillati</taxon>
        <taxon>Actinomycetota</taxon>
        <taxon>Actinomycetes</taxon>
        <taxon>Micrococcales</taxon>
        <taxon>Ornithinimicrobiaceae</taxon>
        <taxon>Ornithinimicrobium</taxon>
    </lineage>
</organism>
<dbReference type="Pfam" id="PF11575">
    <property type="entry name" value="FhuF_C"/>
    <property type="match status" value="1"/>
</dbReference>
<dbReference type="Proteomes" id="UP001589613">
    <property type="component" value="Unassembled WGS sequence"/>
</dbReference>
<gene>
    <name evidence="2" type="ORF">ACFFN0_07235</name>
</gene>
<evidence type="ECO:0000313" key="3">
    <source>
        <dbReference type="Proteomes" id="UP001589613"/>
    </source>
</evidence>
<evidence type="ECO:0000313" key="2">
    <source>
        <dbReference type="EMBL" id="MFB9731831.1"/>
    </source>
</evidence>
<dbReference type="InterPro" id="IPR024726">
    <property type="entry name" value="FhuF_C"/>
</dbReference>
<protein>
    <submittedName>
        <fullName evidence="2">(2Fe-2S)-binding protein</fullName>
    </submittedName>
</protein>
<reference evidence="2 3" key="1">
    <citation type="submission" date="2024-09" db="EMBL/GenBank/DDBJ databases">
        <authorList>
            <person name="Sun Q."/>
            <person name="Mori K."/>
        </authorList>
    </citation>
    <scope>NUCLEOTIDE SEQUENCE [LARGE SCALE GENOMIC DNA]</scope>
    <source>
        <strain evidence="2 3">JCM 12763</strain>
    </source>
</reference>
<accession>A0ABV5V213</accession>
<feature type="domain" description="Ferric siderophore reductase C-terminal" evidence="1">
    <location>
        <begin position="240"/>
        <end position="260"/>
    </location>
</feature>
<sequence>MTSTPAPGAAAGLVRTLDGLGGFFALAAAPPDGTDAVPWADVLAGPALRARFEVVRTILADGAGMPADGLDPKVAVSAVQVGLASRLWSVALASAVLHSWLPDLSSTSLLASPVHRGQVPLAVRDLAAGYAVDSPEEAARRIVGTVVGSSLRDLHEACAREGRTPPRVLVSNSTSSLVGALRVLSARRPEHAGRVAELGNLLLADPAVRAGGDLVPAADLPPGVGTTVPGVDPAEQAFVRSGCCVFYHLPEHGLCPDCVLAPVHPGRVTEAH</sequence>
<name>A0ABV5V213_9MICO</name>
<dbReference type="EMBL" id="JBHMAX010000014">
    <property type="protein sequence ID" value="MFB9731831.1"/>
    <property type="molecule type" value="Genomic_DNA"/>
</dbReference>
<evidence type="ECO:0000259" key="1">
    <source>
        <dbReference type="Pfam" id="PF11575"/>
    </source>
</evidence>
<dbReference type="RefSeq" id="WP_141338202.1">
    <property type="nucleotide sequence ID" value="NZ_JBHMAX010000014.1"/>
</dbReference>